<name>A0ABR7L4F2_9PSEU</name>
<organism evidence="4 5">
    <name type="scientific">Actinokineospora xionganensis</name>
    <dbReference type="NCBI Taxonomy" id="2684470"/>
    <lineage>
        <taxon>Bacteria</taxon>
        <taxon>Bacillati</taxon>
        <taxon>Actinomycetota</taxon>
        <taxon>Actinomycetes</taxon>
        <taxon>Pseudonocardiales</taxon>
        <taxon>Pseudonocardiaceae</taxon>
        <taxon>Actinokineospora</taxon>
    </lineage>
</organism>
<dbReference type="PANTHER" id="PTHR16305">
    <property type="entry name" value="TESTICULAR SOLUBLE ADENYLYL CYCLASE"/>
    <property type="match status" value="1"/>
</dbReference>
<dbReference type="Pfam" id="PF13191">
    <property type="entry name" value="AAA_16"/>
    <property type="match status" value="1"/>
</dbReference>
<protein>
    <submittedName>
        <fullName evidence="4">AAA family ATPase</fullName>
    </submittedName>
</protein>
<feature type="domain" description="HTH luxR-type" evidence="3">
    <location>
        <begin position="876"/>
        <end position="941"/>
    </location>
</feature>
<dbReference type="InterPro" id="IPR041664">
    <property type="entry name" value="AAA_16"/>
</dbReference>
<sequence>MTPLVGRRKQLAELCGLIATAPAVVRLEGEAGVGKTRLLHELLAHPALRAHRRMVGTCQALREPLPLAPLLDALLSDDGALWAQEPDPLLGALTPLLPELAAKLPPALPPLGDPRMERHRRYRAIRAALADAGPAVLVLDDVHWIDSGTAEFLHFLSGHLPDRIAVVLSYRPGELDPEVRTMLGGPRLATIRLDALKPEEAAEMLRNMVGRGRPSAGDGEALMRRTGGIPFAIEEVVRAAVERLGDDCAPDTSLWEELRGDQVPEGFRDAIAQRLSRLTEPARRVVSAAAVFAAPVSEADLFAVAEVTREEGEVALDVALESGLVREIGDLFGCRHELAQQAILATVGRARLRQSHRLAAAALRAAPGTRADVRIANHLQACGDPAGWRRHLELGVDRAMTLGDTAAAVTALRELVTAAHNDAERRRLAVKLGRAALDGLDCAATVALLRDLLATTILPADIRGELRSDLGLLLLNQVGEPAAGYRELELAAQELRGPRPDLAARVMSSLANVHAGHHHVDTHLRWLAEAETLAGALDTPVAQTAFMVNKVTTLMTCGKPEAWPLAERILDEPTDPDLGRHLMRGCLNLADASSWLGHYEPAARYLAHGRGLARKFNAPYTEEQLDVAEVLLDWLRGDWAGLRGRTTELAARHVTLPRVAAECVLITGALAAEAGDTDDALRLLRTVSSESPSAPPVVATARVLMAEIRHRRGGRADVLREIDSAVEVIRRTGMWVWSPEVTPTVVDLLCGFDRHADAAAVVGEHREGLRGLECPASAAALALAEAILVHETGDFASARAGYEVAETMFAALPRPFWSARTALRQGECALAAGDDGIALIRAAEQSFADLGAITRAARCRALLRAHRALPARKRGRPGYGDRLSPRERQAAGLAAAGHSNRQIATALGLSVRTVEQHIARTLHKLRLASRMELATVLPDLDLSDVDGH</sequence>
<comment type="caution">
    <text evidence="4">The sequence shown here is derived from an EMBL/GenBank/DDBJ whole genome shotgun (WGS) entry which is preliminary data.</text>
</comment>
<dbReference type="Gene3D" id="1.10.10.10">
    <property type="entry name" value="Winged helix-like DNA-binding domain superfamily/Winged helix DNA-binding domain"/>
    <property type="match status" value="1"/>
</dbReference>
<evidence type="ECO:0000256" key="2">
    <source>
        <dbReference type="ARBA" id="ARBA00022840"/>
    </source>
</evidence>
<evidence type="ECO:0000313" key="4">
    <source>
        <dbReference type="EMBL" id="MBC6447566.1"/>
    </source>
</evidence>
<dbReference type="InterPro" id="IPR016032">
    <property type="entry name" value="Sig_transdc_resp-reg_C-effctor"/>
</dbReference>
<evidence type="ECO:0000256" key="1">
    <source>
        <dbReference type="ARBA" id="ARBA00022741"/>
    </source>
</evidence>
<reference evidence="4 5" key="1">
    <citation type="submission" date="2020-06" db="EMBL/GenBank/DDBJ databases">
        <title>Actinokineospora xiongansis sp. nov., isolated from soil of Baiyangdian.</title>
        <authorList>
            <person name="Zhang X."/>
        </authorList>
    </citation>
    <scope>NUCLEOTIDE SEQUENCE [LARGE SCALE GENOMIC DNA]</scope>
    <source>
        <strain evidence="4 5">HBU206404</strain>
    </source>
</reference>
<dbReference type="Pfam" id="PF00196">
    <property type="entry name" value="GerE"/>
    <property type="match status" value="1"/>
</dbReference>
<dbReference type="SUPFAM" id="SSF52540">
    <property type="entry name" value="P-loop containing nucleoside triphosphate hydrolases"/>
    <property type="match status" value="1"/>
</dbReference>
<dbReference type="PROSITE" id="PS50043">
    <property type="entry name" value="HTH_LUXR_2"/>
    <property type="match status" value="1"/>
</dbReference>
<dbReference type="InterPro" id="IPR036388">
    <property type="entry name" value="WH-like_DNA-bd_sf"/>
</dbReference>
<keyword evidence="1" id="KW-0547">Nucleotide-binding</keyword>
<evidence type="ECO:0000259" key="3">
    <source>
        <dbReference type="PROSITE" id="PS50043"/>
    </source>
</evidence>
<dbReference type="EMBL" id="JABVED010000004">
    <property type="protein sequence ID" value="MBC6447566.1"/>
    <property type="molecule type" value="Genomic_DNA"/>
</dbReference>
<dbReference type="InterPro" id="IPR027417">
    <property type="entry name" value="P-loop_NTPase"/>
</dbReference>
<keyword evidence="5" id="KW-1185">Reference proteome</keyword>
<evidence type="ECO:0000313" key="5">
    <source>
        <dbReference type="Proteomes" id="UP000734823"/>
    </source>
</evidence>
<dbReference type="PANTHER" id="PTHR16305:SF35">
    <property type="entry name" value="TRANSCRIPTIONAL ACTIVATOR DOMAIN"/>
    <property type="match status" value="1"/>
</dbReference>
<dbReference type="Proteomes" id="UP000734823">
    <property type="component" value="Unassembled WGS sequence"/>
</dbReference>
<dbReference type="PRINTS" id="PR00038">
    <property type="entry name" value="HTHLUXR"/>
</dbReference>
<dbReference type="InterPro" id="IPR000792">
    <property type="entry name" value="Tscrpt_reg_LuxR_C"/>
</dbReference>
<dbReference type="PROSITE" id="PS00622">
    <property type="entry name" value="HTH_LUXR_1"/>
    <property type="match status" value="1"/>
</dbReference>
<dbReference type="SUPFAM" id="SSF46894">
    <property type="entry name" value="C-terminal effector domain of the bipartite response regulators"/>
    <property type="match status" value="1"/>
</dbReference>
<keyword evidence="2" id="KW-0067">ATP-binding</keyword>
<dbReference type="SMART" id="SM00421">
    <property type="entry name" value="HTH_LUXR"/>
    <property type="match status" value="1"/>
</dbReference>
<dbReference type="CDD" id="cd06170">
    <property type="entry name" value="LuxR_C_like"/>
    <property type="match status" value="1"/>
</dbReference>
<dbReference type="RefSeq" id="WP_187220075.1">
    <property type="nucleotide sequence ID" value="NZ_JABVED010000004.1"/>
</dbReference>
<gene>
    <name evidence="4" type="ORF">GPZ80_10325</name>
</gene>
<accession>A0ABR7L4F2</accession>
<proteinExistence type="predicted"/>